<dbReference type="InterPro" id="IPR001104">
    <property type="entry name" value="3-oxo-5_a-steroid_4-DH_C"/>
</dbReference>
<dbReference type="PANTHER" id="PTHR10556">
    <property type="entry name" value="3-OXO-5-ALPHA-STEROID 4-DEHYDROGENASE"/>
    <property type="match status" value="1"/>
</dbReference>
<feature type="domain" description="3-oxo-5-alpha-steroid 4-dehydrogenase C-terminal" evidence="7">
    <location>
        <begin position="201"/>
        <end position="267"/>
    </location>
</feature>
<evidence type="ECO:0000256" key="3">
    <source>
        <dbReference type="ARBA" id="ARBA00022692"/>
    </source>
</evidence>
<evidence type="ECO:0000313" key="9">
    <source>
        <dbReference type="Proteomes" id="UP000226192"/>
    </source>
</evidence>
<organism evidence="8 9">
    <name type="scientific">Ophiocordyceps australis</name>
    <dbReference type="NCBI Taxonomy" id="1399860"/>
    <lineage>
        <taxon>Eukaryota</taxon>
        <taxon>Fungi</taxon>
        <taxon>Dikarya</taxon>
        <taxon>Ascomycota</taxon>
        <taxon>Pezizomycotina</taxon>
        <taxon>Sordariomycetes</taxon>
        <taxon>Hypocreomycetidae</taxon>
        <taxon>Hypocreales</taxon>
        <taxon>Ophiocordycipitaceae</taxon>
        <taxon>Ophiocordyceps</taxon>
    </lineage>
</organism>
<reference evidence="8 9" key="1">
    <citation type="submission" date="2017-06" db="EMBL/GenBank/DDBJ databases">
        <title>Ant-infecting Ophiocordyceps genomes reveal a high diversity of potential behavioral manipulation genes and a possible major role for enterotoxins.</title>
        <authorList>
            <person name="De Bekker C."/>
            <person name="Evans H.C."/>
            <person name="Brachmann A."/>
            <person name="Hughes D.P."/>
        </authorList>
    </citation>
    <scope>NUCLEOTIDE SEQUENCE [LARGE SCALE GENOMIC DNA]</scope>
    <source>
        <strain evidence="8 9">Map64</strain>
    </source>
</reference>
<keyword evidence="4 6" id="KW-1133">Transmembrane helix</keyword>
<proteinExistence type="inferred from homology"/>
<dbReference type="InterPro" id="IPR039357">
    <property type="entry name" value="SRD5A/TECR"/>
</dbReference>
<dbReference type="AlphaFoldDB" id="A0A2C5YHG7"/>
<feature type="transmembrane region" description="Helical" evidence="6">
    <location>
        <begin position="108"/>
        <end position="127"/>
    </location>
</feature>
<evidence type="ECO:0000256" key="4">
    <source>
        <dbReference type="ARBA" id="ARBA00022989"/>
    </source>
</evidence>
<dbReference type="PROSITE" id="PS50244">
    <property type="entry name" value="S5A_REDUCTASE"/>
    <property type="match status" value="1"/>
</dbReference>
<dbReference type="GO" id="GO:0016020">
    <property type="term" value="C:membrane"/>
    <property type="evidence" value="ECO:0007669"/>
    <property type="project" value="UniProtKB-SubCell"/>
</dbReference>
<dbReference type="GO" id="GO:0006629">
    <property type="term" value="P:lipid metabolic process"/>
    <property type="evidence" value="ECO:0007669"/>
    <property type="project" value="InterPro"/>
</dbReference>
<comment type="caution">
    <text evidence="8">The sequence shown here is derived from an EMBL/GenBank/DDBJ whole genome shotgun (WGS) entry which is preliminary data.</text>
</comment>
<evidence type="ECO:0000259" key="7">
    <source>
        <dbReference type="Pfam" id="PF02544"/>
    </source>
</evidence>
<protein>
    <recommendedName>
        <fullName evidence="7">3-oxo-5-alpha-steroid 4-dehydrogenase C-terminal domain-containing protein</fullName>
    </recommendedName>
</protein>
<evidence type="ECO:0000256" key="2">
    <source>
        <dbReference type="ARBA" id="ARBA00007742"/>
    </source>
</evidence>
<dbReference type="PANTHER" id="PTHR10556:SF43">
    <property type="entry name" value="STEROID 5-ALPHA-REDUCTASE DET2"/>
    <property type="match status" value="1"/>
</dbReference>
<evidence type="ECO:0000313" key="8">
    <source>
        <dbReference type="EMBL" id="PHH67156.1"/>
    </source>
</evidence>
<evidence type="ECO:0000256" key="1">
    <source>
        <dbReference type="ARBA" id="ARBA00004141"/>
    </source>
</evidence>
<dbReference type="STRING" id="1399860.A0A2C5YHG7"/>
<comment type="similarity">
    <text evidence="2">Belongs to the steroid 5-alpha reductase family.</text>
</comment>
<dbReference type="EMBL" id="NJET01000002">
    <property type="protein sequence ID" value="PHH67156.1"/>
    <property type="molecule type" value="Genomic_DNA"/>
</dbReference>
<dbReference type="OrthoDB" id="5788137at2759"/>
<gene>
    <name evidence="8" type="ORF">CDD81_2925</name>
</gene>
<keyword evidence="5 6" id="KW-0472">Membrane</keyword>
<dbReference type="Proteomes" id="UP000226192">
    <property type="component" value="Unassembled WGS sequence"/>
</dbReference>
<evidence type="ECO:0000256" key="5">
    <source>
        <dbReference type="ARBA" id="ARBA00023136"/>
    </source>
</evidence>
<comment type="subcellular location">
    <subcellularLocation>
        <location evidence="1">Membrane</location>
        <topology evidence="1">Multi-pass membrane protein</topology>
    </subcellularLocation>
</comment>
<dbReference type="Pfam" id="PF02544">
    <property type="entry name" value="Steroid_dh"/>
    <property type="match status" value="1"/>
</dbReference>
<evidence type="ECO:0000256" key="6">
    <source>
        <dbReference type="SAM" id="Phobius"/>
    </source>
</evidence>
<accession>A0A2C5YHG7</accession>
<dbReference type="GO" id="GO:0016627">
    <property type="term" value="F:oxidoreductase activity, acting on the CH-CH group of donors"/>
    <property type="evidence" value="ECO:0007669"/>
    <property type="project" value="InterPro"/>
</dbReference>
<keyword evidence="9" id="KW-1185">Reference proteome</keyword>
<keyword evidence="3 6" id="KW-0812">Transmembrane</keyword>
<sequence length="283" mass="32027">MSNKAIMEHWIPLTEEHYETLLCVWQFAYPLLGSLQWVLKWYGMGKTSTASRFNLPGRVAWATMEAPGFVTLLYTMRHTAALRGVTDLPWQNRVLAGLFPSMAPIHPLVWCLALSFQLFNGLCLGSWLGGHGGGPVTQAQWSGQSSLWQFALGLAMFYAGLSSNFFHDEELREIRRRAQRKSGNKRESSDGANEGKSLCRQRHYEIPQAGLFRYMLYPHYLCEWIEWAGFLVAAGWSCKPAWAFLVNEVCSMLPRAVRGKAWYIERFGVDGVGGKWTIVPGLV</sequence>
<name>A0A2C5YHG7_9HYPO</name>
<feature type="transmembrane region" description="Helical" evidence="6">
    <location>
        <begin position="147"/>
        <end position="167"/>
    </location>
</feature>